<evidence type="ECO:0000256" key="6">
    <source>
        <dbReference type="ARBA" id="ARBA00023145"/>
    </source>
</evidence>
<dbReference type="Pfam" id="PF02675">
    <property type="entry name" value="AdoMet_dc"/>
    <property type="match status" value="1"/>
</dbReference>
<gene>
    <name evidence="11" type="ORF">FJY75_09455</name>
</gene>
<keyword evidence="4" id="KW-0745">Spermidine biosynthesis</keyword>
<accession>A0A938BP81</accession>
<evidence type="ECO:0000256" key="1">
    <source>
        <dbReference type="ARBA" id="ARBA00001928"/>
    </source>
</evidence>
<feature type="region of interest" description="Disordered" evidence="10">
    <location>
        <begin position="1"/>
        <end position="132"/>
    </location>
</feature>
<dbReference type="Gene3D" id="3.60.90.10">
    <property type="entry name" value="S-adenosylmethionine decarboxylase"/>
    <property type="match status" value="1"/>
</dbReference>
<dbReference type="Proteomes" id="UP000748308">
    <property type="component" value="Unassembled WGS sequence"/>
</dbReference>
<dbReference type="GO" id="GO:0008295">
    <property type="term" value="P:spermidine biosynthetic process"/>
    <property type="evidence" value="ECO:0007669"/>
    <property type="project" value="UniProtKB-KW"/>
</dbReference>
<evidence type="ECO:0000313" key="12">
    <source>
        <dbReference type="Proteomes" id="UP000748308"/>
    </source>
</evidence>
<dbReference type="GO" id="GO:0004014">
    <property type="term" value="F:adenosylmethionine decarboxylase activity"/>
    <property type="evidence" value="ECO:0007669"/>
    <property type="project" value="InterPro"/>
</dbReference>
<dbReference type="SUPFAM" id="SSF56276">
    <property type="entry name" value="S-adenosylmethionine decarboxylase"/>
    <property type="match status" value="1"/>
</dbReference>
<feature type="compositionally biased region" description="Low complexity" evidence="10">
    <location>
        <begin position="1"/>
        <end position="26"/>
    </location>
</feature>
<dbReference type="EMBL" id="VGIY01000252">
    <property type="protein sequence ID" value="MBM3318063.1"/>
    <property type="molecule type" value="Genomic_DNA"/>
</dbReference>
<keyword evidence="6" id="KW-0865">Zymogen</keyword>
<organism evidence="11 12">
    <name type="scientific">Eiseniibacteriota bacterium</name>
    <dbReference type="NCBI Taxonomy" id="2212470"/>
    <lineage>
        <taxon>Bacteria</taxon>
        <taxon>Candidatus Eiseniibacteriota</taxon>
    </lineage>
</organism>
<proteinExistence type="predicted"/>
<comment type="caution">
    <text evidence="11">The sequence shown here is derived from an EMBL/GenBank/DDBJ whole genome shotgun (WGS) entry which is preliminary data.</text>
</comment>
<protein>
    <submittedName>
        <fullName evidence="11">S-adenosylmethionine decarboxylase</fullName>
    </submittedName>
</protein>
<evidence type="ECO:0000256" key="5">
    <source>
        <dbReference type="ARBA" id="ARBA00023115"/>
    </source>
</evidence>
<keyword evidence="8" id="KW-0704">Schiff base</keyword>
<feature type="compositionally biased region" description="Low complexity" evidence="10">
    <location>
        <begin position="101"/>
        <end position="119"/>
    </location>
</feature>
<sequence length="253" mass="27117">MASCATTCPRRCCAASPARSPVSSRATTRSPASPRGARTSTRSSAPCGEPWWSAWRASSRRPSPPRRRARLIRPADPSGSAKTTDADGVTGRGKEASTVKTRSGVTTGRAGGATKAAPRLRPSGALQASPAAPGGEPALWGLATSIDIYDCDPATIRDADRIRRFVVELCELIEMQRFGDTLVVHFGEDERVAGYSMVQLIETSLISAHFANQTNTVYLDVFSCKMYDPQVVETFACSYFGGSRCITHSTPRL</sequence>
<keyword evidence="7" id="KW-0456">Lyase</keyword>
<evidence type="ECO:0000313" key="11">
    <source>
        <dbReference type="EMBL" id="MBM3318063.1"/>
    </source>
</evidence>
<dbReference type="AlphaFoldDB" id="A0A938BP81"/>
<evidence type="ECO:0000256" key="4">
    <source>
        <dbReference type="ARBA" id="ARBA00023066"/>
    </source>
</evidence>
<comment type="cofactor">
    <cofactor evidence="1">
        <name>pyruvate</name>
        <dbReference type="ChEBI" id="CHEBI:15361"/>
    </cofactor>
</comment>
<reference evidence="11" key="1">
    <citation type="submission" date="2019-03" db="EMBL/GenBank/DDBJ databases">
        <title>Lake Tanganyika Metagenome-Assembled Genomes (MAGs).</title>
        <authorList>
            <person name="Tran P."/>
        </authorList>
    </citation>
    <scope>NUCLEOTIDE SEQUENCE</scope>
    <source>
        <strain evidence="11">M_DeepCast_400m_m2_100</strain>
    </source>
</reference>
<evidence type="ECO:0000256" key="7">
    <source>
        <dbReference type="ARBA" id="ARBA00023239"/>
    </source>
</evidence>
<evidence type="ECO:0000256" key="2">
    <source>
        <dbReference type="ARBA" id="ARBA00022793"/>
    </source>
</evidence>
<evidence type="ECO:0000256" key="9">
    <source>
        <dbReference type="ARBA" id="ARBA00023317"/>
    </source>
</evidence>
<dbReference type="InterPro" id="IPR003826">
    <property type="entry name" value="AdoMetDC_fam_prok"/>
</dbReference>
<keyword evidence="5" id="KW-0620">Polyamine biosynthesis</keyword>
<name>A0A938BP81_UNCEI</name>
<keyword evidence="2" id="KW-0210">Decarboxylase</keyword>
<evidence type="ECO:0000256" key="10">
    <source>
        <dbReference type="SAM" id="MobiDB-lite"/>
    </source>
</evidence>
<keyword evidence="9" id="KW-0670">Pyruvate</keyword>
<evidence type="ECO:0000256" key="3">
    <source>
        <dbReference type="ARBA" id="ARBA00022813"/>
    </source>
</evidence>
<dbReference type="InterPro" id="IPR016067">
    <property type="entry name" value="S-AdoMet_deCO2ase_core"/>
</dbReference>
<evidence type="ECO:0000256" key="8">
    <source>
        <dbReference type="ARBA" id="ARBA00023270"/>
    </source>
</evidence>
<feature type="compositionally biased region" description="Low complexity" evidence="10">
    <location>
        <begin position="50"/>
        <end position="61"/>
    </location>
</feature>
<keyword evidence="3" id="KW-0068">Autocatalytic cleavage</keyword>